<name>A0A433DE01_9FUNG</name>
<organism evidence="1 2">
    <name type="scientific">Jimgerdemannia flammicorona</name>
    <dbReference type="NCBI Taxonomy" id="994334"/>
    <lineage>
        <taxon>Eukaryota</taxon>
        <taxon>Fungi</taxon>
        <taxon>Fungi incertae sedis</taxon>
        <taxon>Mucoromycota</taxon>
        <taxon>Mucoromycotina</taxon>
        <taxon>Endogonomycetes</taxon>
        <taxon>Endogonales</taxon>
        <taxon>Endogonaceae</taxon>
        <taxon>Jimgerdemannia</taxon>
    </lineage>
</organism>
<dbReference type="CDD" id="cd10527">
    <property type="entry name" value="SET_LSMT"/>
    <property type="match status" value="1"/>
</dbReference>
<dbReference type="Gene3D" id="3.90.1410.10">
    <property type="entry name" value="set domain protein methyltransferase, domain 1"/>
    <property type="match status" value="1"/>
</dbReference>
<comment type="caution">
    <text evidence="1">The sequence shown here is derived from an EMBL/GenBank/DDBJ whole genome shotgun (WGS) entry which is preliminary data.</text>
</comment>
<proteinExistence type="predicted"/>
<gene>
    <name evidence="1" type="ORF">BC936DRAFT_143370</name>
</gene>
<keyword evidence="2" id="KW-1185">Reference proteome</keyword>
<protein>
    <recommendedName>
        <fullName evidence="3">SET domain-containing protein</fullName>
    </recommendedName>
</protein>
<evidence type="ECO:0000313" key="2">
    <source>
        <dbReference type="Proteomes" id="UP000268093"/>
    </source>
</evidence>
<dbReference type="InterPro" id="IPR046341">
    <property type="entry name" value="SET_dom_sf"/>
</dbReference>
<dbReference type="SUPFAM" id="SSF82199">
    <property type="entry name" value="SET domain"/>
    <property type="match status" value="1"/>
</dbReference>
<dbReference type="AlphaFoldDB" id="A0A433DE01"/>
<evidence type="ECO:0000313" key="1">
    <source>
        <dbReference type="EMBL" id="RUP49057.1"/>
    </source>
</evidence>
<sequence length="196" mass="22340">MTLQEWLEKNGAKGLDHLVLEEFPETGRGITTLRALKAGDEILTIPGAVLWTVDAANTDPLLGPILRSLDPSLSVEETLAVFFIFIKARDTEYEERKPHVEVLPPHYTATNFFDDDDELAGSSLYGVTKQLKQQIKSEYMVTLGRLFVKHSEVFPLHKFTLEEVLVSINMKNHFTRYVRRPCSDISRRSCNKIFSQ</sequence>
<dbReference type="EMBL" id="RBNI01002650">
    <property type="protein sequence ID" value="RUP49057.1"/>
    <property type="molecule type" value="Genomic_DNA"/>
</dbReference>
<dbReference type="OrthoDB" id="341421at2759"/>
<dbReference type="Proteomes" id="UP000268093">
    <property type="component" value="Unassembled WGS sequence"/>
</dbReference>
<evidence type="ECO:0008006" key="3">
    <source>
        <dbReference type="Google" id="ProtNLM"/>
    </source>
</evidence>
<reference evidence="1 2" key="1">
    <citation type="journal article" date="2018" name="New Phytol.">
        <title>Phylogenomics of Endogonaceae and evolution of mycorrhizas within Mucoromycota.</title>
        <authorList>
            <person name="Chang Y."/>
            <person name="Desiro A."/>
            <person name="Na H."/>
            <person name="Sandor L."/>
            <person name="Lipzen A."/>
            <person name="Clum A."/>
            <person name="Barry K."/>
            <person name="Grigoriev I.V."/>
            <person name="Martin F.M."/>
            <person name="Stajich J.E."/>
            <person name="Smith M.E."/>
            <person name="Bonito G."/>
            <person name="Spatafora J.W."/>
        </authorList>
    </citation>
    <scope>NUCLEOTIDE SEQUENCE [LARGE SCALE GENOMIC DNA]</scope>
    <source>
        <strain evidence="1 2">GMNB39</strain>
    </source>
</reference>
<accession>A0A433DE01</accession>